<sequence>MANGASARSRMASPHALKQKRPCSVAFADTDDDGNDYTDNIPVKKQKLVSSKLRLTYPLDEIKQAMRGELLSTPALKYVLDEMVEDMADCKQDERRSLGSNKFFGPTKAALKNGQQSLVGIKRYLLAEAFIRIDNWSLINIREWFDLVAEAGLEKDFRDLYWEDNQKIHAIQIAKLARHVTKPQSSRVRELSLAQAAQFAQVGQDMVARSVFVSGRGHPIIRSAAAIMVLAEFSDAELRDKRQENNIRVTQIWAAWCISKHLDEKEMQFLAVLILDRIHKNDIVKACFIHIHEELRRCARKADEDEYKKWQRMHWKCHVINSSEILNRPKALQTFDDSRDTPSRQSDTSKIIKTKNAAGTPKNTSSSRRPSPTVKAGATSGTKTKRTTDMAVETTESTIVETEQTATNHTHPDESAQPKSQTTTLKSTKLAKAPHIQLSVQLPHPSVASSTLSSPSPLMTPASTMSPNQSMYPSSSEDPMAVVASLMQQFAHLNQGKKSGIDNELYQAAMANMRAEVAETAEPMRDRISNLEGLYKDIGNNCQNFFDRCEAIGGLEALAERQGSMAHKLESLGDKQTNLDRITIQKLATESKKIGDRDNAIQSLQSEVSFLKNRLKQLSSEMRALSNNRRGGSNYPPQAPMAMMHSGQQDRTPDRFNRRGRN</sequence>
<evidence type="ECO:0000313" key="2">
    <source>
        <dbReference type="EMBL" id="KAF9870438.1"/>
    </source>
</evidence>
<name>A0A9P6HTP2_9PEZI</name>
<feature type="compositionally biased region" description="Polar residues" evidence="1">
    <location>
        <begin position="361"/>
        <end position="370"/>
    </location>
</feature>
<feature type="compositionally biased region" description="Basic and acidic residues" evidence="1">
    <location>
        <begin position="651"/>
        <end position="662"/>
    </location>
</feature>
<feature type="compositionally biased region" description="Low complexity" evidence="1">
    <location>
        <begin position="447"/>
        <end position="467"/>
    </location>
</feature>
<proteinExistence type="predicted"/>
<feature type="region of interest" description="Disordered" evidence="1">
    <location>
        <begin position="333"/>
        <end position="428"/>
    </location>
</feature>
<dbReference type="EMBL" id="JAATWM020000054">
    <property type="protein sequence ID" value="KAF9870438.1"/>
    <property type="molecule type" value="Genomic_DNA"/>
</dbReference>
<evidence type="ECO:0000256" key="1">
    <source>
        <dbReference type="SAM" id="MobiDB-lite"/>
    </source>
</evidence>
<reference evidence="2" key="1">
    <citation type="submission" date="2020-03" db="EMBL/GenBank/DDBJ databases">
        <authorList>
            <person name="He L."/>
        </authorList>
    </citation>
    <scope>NUCLEOTIDE SEQUENCE</scope>
    <source>
        <strain evidence="2">CkLH20</strain>
    </source>
</reference>
<keyword evidence="3" id="KW-1185">Reference proteome</keyword>
<feature type="compositionally biased region" description="Low complexity" evidence="1">
    <location>
        <begin position="393"/>
        <end position="405"/>
    </location>
</feature>
<reference evidence="2" key="2">
    <citation type="submission" date="2020-11" db="EMBL/GenBank/DDBJ databases">
        <title>Whole genome sequencing of Colletotrichum sp.</title>
        <authorList>
            <person name="Li H."/>
        </authorList>
    </citation>
    <scope>NUCLEOTIDE SEQUENCE</scope>
    <source>
        <strain evidence="2">CkLH20</strain>
    </source>
</reference>
<dbReference type="Proteomes" id="UP000781932">
    <property type="component" value="Unassembled WGS sequence"/>
</dbReference>
<organism evidence="2 3">
    <name type="scientific">Colletotrichum karsti</name>
    <dbReference type="NCBI Taxonomy" id="1095194"/>
    <lineage>
        <taxon>Eukaryota</taxon>
        <taxon>Fungi</taxon>
        <taxon>Dikarya</taxon>
        <taxon>Ascomycota</taxon>
        <taxon>Pezizomycotina</taxon>
        <taxon>Sordariomycetes</taxon>
        <taxon>Hypocreomycetidae</taxon>
        <taxon>Glomerellales</taxon>
        <taxon>Glomerellaceae</taxon>
        <taxon>Colletotrichum</taxon>
        <taxon>Colletotrichum boninense species complex</taxon>
    </lineage>
</organism>
<dbReference type="RefSeq" id="XP_038739899.1">
    <property type="nucleotide sequence ID" value="XM_038894819.1"/>
</dbReference>
<evidence type="ECO:0000313" key="3">
    <source>
        <dbReference type="Proteomes" id="UP000781932"/>
    </source>
</evidence>
<feature type="region of interest" description="Disordered" evidence="1">
    <location>
        <begin position="1"/>
        <end position="23"/>
    </location>
</feature>
<feature type="compositionally biased region" description="Low complexity" evidence="1">
    <location>
        <begin position="417"/>
        <end position="428"/>
    </location>
</feature>
<dbReference type="OrthoDB" id="4840001at2759"/>
<dbReference type="AlphaFoldDB" id="A0A9P6HTP2"/>
<gene>
    <name evidence="2" type="ORF">CkaCkLH20_12105</name>
</gene>
<accession>A0A9P6HTP2</accession>
<dbReference type="GeneID" id="62167893"/>
<feature type="region of interest" description="Disordered" evidence="1">
    <location>
        <begin position="625"/>
        <end position="662"/>
    </location>
</feature>
<comment type="caution">
    <text evidence="2">The sequence shown here is derived from an EMBL/GenBank/DDBJ whole genome shotgun (WGS) entry which is preliminary data.</text>
</comment>
<protein>
    <submittedName>
        <fullName evidence="2">Uncharacterized protein</fullName>
    </submittedName>
</protein>
<feature type="region of interest" description="Disordered" evidence="1">
    <location>
        <begin position="447"/>
        <end position="476"/>
    </location>
</feature>